<dbReference type="EMBL" id="JADNYJ010000031">
    <property type="protein sequence ID" value="KAF8903346.1"/>
    <property type="molecule type" value="Genomic_DNA"/>
</dbReference>
<dbReference type="AlphaFoldDB" id="A0A9P5NR04"/>
<gene>
    <name evidence="1" type="ORF">CPB84DRAFT_1823982</name>
</gene>
<reference evidence="1" key="1">
    <citation type="submission" date="2020-11" db="EMBL/GenBank/DDBJ databases">
        <authorList>
            <consortium name="DOE Joint Genome Institute"/>
            <person name="Ahrendt S."/>
            <person name="Riley R."/>
            <person name="Andreopoulos W."/>
            <person name="LaButti K."/>
            <person name="Pangilinan J."/>
            <person name="Ruiz-duenas F.J."/>
            <person name="Barrasa J.M."/>
            <person name="Sanchez-Garcia M."/>
            <person name="Camarero S."/>
            <person name="Miyauchi S."/>
            <person name="Serrano A."/>
            <person name="Linde D."/>
            <person name="Babiker R."/>
            <person name="Drula E."/>
            <person name="Ayuso-Fernandez I."/>
            <person name="Pacheco R."/>
            <person name="Padilla G."/>
            <person name="Ferreira P."/>
            <person name="Barriuso J."/>
            <person name="Kellner H."/>
            <person name="Castanera R."/>
            <person name="Alfaro M."/>
            <person name="Ramirez L."/>
            <person name="Pisabarro A.G."/>
            <person name="Kuo A."/>
            <person name="Tritt A."/>
            <person name="Lipzen A."/>
            <person name="He G."/>
            <person name="Yan M."/>
            <person name="Ng V."/>
            <person name="Cullen D."/>
            <person name="Martin F."/>
            <person name="Rosso M.-N."/>
            <person name="Henrissat B."/>
            <person name="Hibbett D."/>
            <person name="Martinez A.T."/>
            <person name="Grigoriev I.V."/>
        </authorList>
    </citation>
    <scope>NUCLEOTIDE SEQUENCE</scope>
    <source>
        <strain evidence="1">AH 44721</strain>
    </source>
</reference>
<evidence type="ECO:0008006" key="3">
    <source>
        <dbReference type="Google" id="ProtNLM"/>
    </source>
</evidence>
<evidence type="ECO:0000313" key="2">
    <source>
        <dbReference type="Proteomes" id="UP000724874"/>
    </source>
</evidence>
<accession>A0A9P5NR04</accession>
<dbReference type="OrthoDB" id="2889869at2759"/>
<name>A0A9P5NR04_GYMJU</name>
<evidence type="ECO:0000313" key="1">
    <source>
        <dbReference type="EMBL" id="KAF8903346.1"/>
    </source>
</evidence>
<protein>
    <recommendedName>
        <fullName evidence="3">F-box domain-containing protein</fullName>
    </recommendedName>
</protein>
<comment type="caution">
    <text evidence="1">The sequence shown here is derived from an EMBL/GenBank/DDBJ whole genome shotgun (WGS) entry which is preliminary data.</text>
</comment>
<dbReference type="Proteomes" id="UP000724874">
    <property type="component" value="Unassembled WGS sequence"/>
</dbReference>
<organism evidence="1 2">
    <name type="scientific">Gymnopilus junonius</name>
    <name type="common">Spectacular rustgill mushroom</name>
    <name type="synonym">Gymnopilus spectabilis subsp. junonius</name>
    <dbReference type="NCBI Taxonomy" id="109634"/>
    <lineage>
        <taxon>Eukaryota</taxon>
        <taxon>Fungi</taxon>
        <taxon>Dikarya</taxon>
        <taxon>Basidiomycota</taxon>
        <taxon>Agaricomycotina</taxon>
        <taxon>Agaricomycetes</taxon>
        <taxon>Agaricomycetidae</taxon>
        <taxon>Agaricales</taxon>
        <taxon>Agaricineae</taxon>
        <taxon>Hymenogastraceae</taxon>
        <taxon>Gymnopilus</taxon>
    </lineage>
</organism>
<sequence length="567" mass="63876">MGAGRRRSVRKTGLMDISIEFNSTLQSTLNALIIKLHLTLTIISFIRRLLVSTVALAEIFRRWMTKNNMGHARFPTANLVTHISNAKSALEDLLIQRQELKGSVNQFHSSVFHVPLEVTTYIFQLYIDDQEVPDDPPAHIPKFRKPSPLILGAVCHSWHRIALSIPRLWTNISIQLCEEKAEGQSQLVCDWLKRSGEFPVSIELSSILSGYDHTVGDKFPDELPTLPFLPMINAINECSHRWKRLACIKLPPAFCNLLCGNLQGTPLLDSLTIQDAPSYGEIKFHLKAGKPSPKTIGISDLYLCSFDVDFSRVTTIIAGGITFSDILDVIRSAPLLKTCTWVDGYDFEYFEPSGQIPFVHSELETFSLETSLHEDCLRLLDYLTLPALQSLSCDFYGEDCPTTSLKSFLERSCCRLLAVKLSGIAMKKDELVDLVQLLPAVQNASIIQEKFSINEFQPFYTCLLTDSELLPAVSSLHIAVDTGFNWTDLASFVYYDMESHRMKRPLRVLKIRSSAVYELRPRYISRDRLKLIQKLKDQGIEVSVGGPDDLADFIAQSEANSQKLTLE</sequence>
<keyword evidence="2" id="KW-1185">Reference proteome</keyword>
<proteinExistence type="predicted"/>